<dbReference type="EMBL" id="JBBPBM010000239">
    <property type="protein sequence ID" value="KAK8499069.1"/>
    <property type="molecule type" value="Genomic_DNA"/>
</dbReference>
<evidence type="ECO:0000313" key="1">
    <source>
        <dbReference type="EMBL" id="KAK8499069.1"/>
    </source>
</evidence>
<protein>
    <submittedName>
        <fullName evidence="1">Uncharacterized protein</fullName>
    </submittedName>
</protein>
<evidence type="ECO:0000313" key="2">
    <source>
        <dbReference type="Proteomes" id="UP001472677"/>
    </source>
</evidence>
<keyword evidence="2" id="KW-1185">Reference proteome</keyword>
<sequence>MGQLSLIRMNMKAEREERDWHSNRTRGVCITARCRVGISFRPLGGDSGGLKTEGLVNKATGMAWLFHRLPIPSGAATAVSTTLLDFGDFTAEYSEGRRKRRLGEDGPSADSRLQPARRLTLQRRQTMSGKERRLAVLHDARVGLHFGVDQTLAHLERHSYWPRIEAEASYFIPGLAFLFGAFGPHPSLITYVSVFFPVVMQHRGLSGAVSASKAASERSLKVVVVERATREESYRSKTVLDWTGPLGRRTGKSSMELELGWGINHRLRNYRDAFLQNPTRAASQAGELPSLISAIYASYRLSCWADIATMVKQIFVHRVGMKELTESSGLSPEDYERFKGPALLLGQTTGQG</sequence>
<proteinExistence type="predicted"/>
<name>A0ABR2AXT7_9ROSI</name>
<comment type="caution">
    <text evidence="1">The sequence shown here is derived from an EMBL/GenBank/DDBJ whole genome shotgun (WGS) entry which is preliminary data.</text>
</comment>
<reference evidence="1 2" key="1">
    <citation type="journal article" date="2024" name="G3 (Bethesda)">
        <title>Genome assembly of Hibiscus sabdariffa L. provides insights into metabolisms of medicinal natural products.</title>
        <authorList>
            <person name="Kim T."/>
        </authorList>
    </citation>
    <scope>NUCLEOTIDE SEQUENCE [LARGE SCALE GENOMIC DNA]</scope>
    <source>
        <strain evidence="1">TK-2024</strain>
        <tissue evidence="1">Old leaves</tissue>
    </source>
</reference>
<dbReference type="Proteomes" id="UP001472677">
    <property type="component" value="Unassembled WGS sequence"/>
</dbReference>
<accession>A0ABR2AXT7</accession>
<organism evidence="1 2">
    <name type="scientific">Hibiscus sabdariffa</name>
    <name type="common">roselle</name>
    <dbReference type="NCBI Taxonomy" id="183260"/>
    <lineage>
        <taxon>Eukaryota</taxon>
        <taxon>Viridiplantae</taxon>
        <taxon>Streptophyta</taxon>
        <taxon>Embryophyta</taxon>
        <taxon>Tracheophyta</taxon>
        <taxon>Spermatophyta</taxon>
        <taxon>Magnoliopsida</taxon>
        <taxon>eudicotyledons</taxon>
        <taxon>Gunneridae</taxon>
        <taxon>Pentapetalae</taxon>
        <taxon>rosids</taxon>
        <taxon>malvids</taxon>
        <taxon>Malvales</taxon>
        <taxon>Malvaceae</taxon>
        <taxon>Malvoideae</taxon>
        <taxon>Hibiscus</taxon>
    </lineage>
</organism>
<gene>
    <name evidence="1" type="ORF">V6N12_075919</name>
</gene>